<reference evidence="1 2" key="1">
    <citation type="submission" date="2020-08" db="EMBL/GenBank/DDBJ databases">
        <title>Description of novel Flavobacterium F-392 isolate.</title>
        <authorList>
            <person name="Saticioglu I.B."/>
            <person name="Duman M."/>
            <person name="Altun S."/>
        </authorList>
    </citation>
    <scope>NUCLEOTIDE SEQUENCE [LARGE SCALE GENOMIC DNA]</scope>
    <source>
        <strain evidence="1 2">F-392</strain>
    </source>
</reference>
<protein>
    <submittedName>
        <fullName evidence="1">Uncharacterized protein</fullName>
    </submittedName>
</protein>
<comment type="caution">
    <text evidence="1">The sequence shown here is derived from an EMBL/GenBank/DDBJ whole genome shotgun (WGS) entry which is preliminary data.</text>
</comment>
<dbReference type="AlphaFoldDB" id="A0A923SEE3"/>
<dbReference type="Proteomes" id="UP000641454">
    <property type="component" value="Unassembled WGS sequence"/>
</dbReference>
<dbReference type="RefSeq" id="WP_187017123.1">
    <property type="nucleotide sequence ID" value="NZ_JACRUK010000004.1"/>
</dbReference>
<keyword evidence="2" id="KW-1185">Reference proteome</keyword>
<evidence type="ECO:0000313" key="1">
    <source>
        <dbReference type="EMBL" id="MBC5843431.1"/>
    </source>
</evidence>
<dbReference type="EMBL" id="JACRUL010000004">
    <property type="protein sequence ID" value="MBC5843431.1"/>
    <property type="molecule type" value="Genomic_DNA"/>
</dbReference>
<proteinExistence type="predicted"/>
<organism evidence="1 2">
    <name type="scientific">Flavobacterium muglaense</name>
    <dbReference type="NCBI Taxonomy" id="2764716"/>
    <lineage>
        <taxon>Bacteria</taxon>
        <taxon>Pseudomonadati</taxon>
        <taxon>Bacteroidota</taxon>
        <taxon>Flavobacteriia</taxon>
        <taxon>Flavobacteriales</taxon>
        <taxon>Flavobacteriaceae</taxon>
        <taxon>Flavobacterium</taxon>
    </lineage>
</organism>
<gene>
    <name evidence="1" type="ORF">H8R25_03135</name>
</gene>
<evidence type="ECO:0000313" key="2">
    <source>
        <dbReference type="Proteomes" id="UP000641454"/>
    </source>
</evidence>
<accession>A0A923SEE3</accession>
<name>A0A923SEE3_9FLAO</name>
<sequence>MENNNPFKKIGLPPQEVPADLKKKVLDDVNTAKFLMEVTSLFSSNYLTVLENLFKTKQKTDSNNQKH</sequence>